<keyword evidence="2" id="KW-1185">Reference proteome</keyword>
<proteinExistence type="predicted"/>
<sequence length="469" mass="52894">MDSAQAYEKCLKRLIWASKSLKLEIQPHQLAEIADLIVQPMTGPWRYFHTPQHIFDVGGTKEPIEVLAALFHDLVYLQADLSINFNLSYFISPFIKEIDGRLTIRQQGHLPPDKIFAMVAAIFGFVPGQILNPYVGQNEFLSALVAAKVLEPFVLPQQMLQIIACIEATIPFRPKTEDGLTTCDRLYKRLHNTNIEFNLGLNDGEIIETVKASVRMANRDVSSFAHPQAAQFLANTWNLLPETNHKLSTMGAYTVGDYRTAIQAIEAFMSSLEPNLIFHQFRGEPDNSSYELLYHRASRNLEIAQLYLKCKLVTIALIEALSLTIGVDIPLTIMMGEIPLPGFTFMPLEYFLPEVSNPYSPKTNIEKEVFDLLTIGRAKSIHSDLQHSPVATFIVKSIGFEAMTQQCDRAKQFFQDKISTEDFLDSFNPTLLENIIGALLELFESRKTAISHCYGITLLKSTNFQVKLS</sequence>
<dbReference type="EMBL" id="NTFS01000390">
    <property type="protein sequence ID" value="PAX51467.1"/>
    <property type="molecule type" value="Genomic_DNA"/>
</dbReference>
<dbReference type="OrthoDB" id="5484018at2"/>
<gene>
    <name evidence="1" type="ORF">CK510_24635</name>
</gene>
<evidence type="ECO:0000313" key="1">
    <source>
        <dbReference type="EMBL" id="PAX51467.1"/>
    </source>
</evidence>
<reference evidence="1 2" key="1">
    <citation type="submission" date="2017-08" db="EMBL/GenBank/DDBJ databases">
        <title>Draft genome sequence of filamentous cyanobacterium Calothrix elsteri CCALA 953.</title>
        <authorList>
            <person name="Gagunashvili A.N."/>
            <person name="Elster J."/>
            <person name="Andresson O.S."/>
        </authorList>
    </citation>
    <scope>NUCLEOTIDE SEQUENCE [LARGE SCALE GENOMIC DNA]</scope>
    <source>
        <strain evidence="1 2">CCALA 953</strain>
    </source>
</reference>
<name>A0A2A2TCD8_9CYAN</name>
<dbReference type="AlphaFoldDB" id="A0A2A2TCD8"/>
<protein>
    <submittedName>
        <fullName evidence="1">Uncharacterized protein</fullName>
    </submittedName>
</protein>
<comment type="caution">
    <text evidence="1">The sequence shown here is derived from an EMBL/GenBank/DDBJ whole genome shotgun (WGS) entry which is preliminary data.</text>
</comment>
<dbReference type="Proteomes" id="UP000218238">
    <property type="component" value="Unassembled WGS sequence"/>
</dbReference>
<organism evidence="1 2">
    <name type="scientific">Brunnivagina elsteri CCALA 953</name>
    <dbReference type="NCBI Taxonomy" id="987040"/>
    <lineage>
        <taxon>Bacteria</taxon>
        <taxon>Bacillati</taxon>
        <taxon>Cyanobacteriota</taxon>
        <taxon>Cyanophyceae</taxon>
        <taxon>Nostocales</taxon>
        <taxon>Calotrichaceae</taxon>
        <taxon>Brunnivagina</taxon>
    </lineage>
</organism>
<evidence type="ECO:0000313" key="2">
    <source>
        <dbReference type="Proteomes" id="UP000218238"/>
    </source>
</evidence>
<dbReference type="RefSeq" id="WP_095724186.1">
    <property type="nucleotide sequence ID" value="NZ_NTFS01000390.1"/>
</dbReference>
<accession>A0A2A2TCD8</accession>